<sequence length="30" mass="3448">MTPSRLPDLLIWNTKLDTDKAQLCMLFPVS</sequence>
<dbReference type="EMBL" id="GBXM01037077">
    <property type="protein sequence ID" value="JAH71500.1"/>
    <property type="molecule type" value="Transcribed_RNA"/>
</dbReference>
<protein>
    <submittedName>
        <fullName evidence="1">Uncharacterized protein</fullName>
    </submittedName>
</protein>
<accession>A0A0E9UXU8</accession>
<reference evidence="1" key="1">
    <citation type="submission" date="2014-11" db="EMBL/GenBank/DDBJ databases">
        <authorList>
            <person name="Amaro Gonzalez C."/>
        </authorList>
    </citation>
    <scope>NUCLEOTIDE SEQUENCE</scope>
</reference>
<reference evidence="1" key="2">
    <citation type="journal article" date="2015" name="Fish Shellfish Immunol.">
        <title>Early steps in the European eel (Anguilla anguilla)-Vibrio vulnificus interaction in the gills: Role of the RtxA13 toxin.</title>
        <authorList>
            <person name="Callol A."/>
            <person name="Pajuelo D."/>
            <person name="Ebbesson L."/>
            <person name="Teles M."/>
            <person name="MacKenzie S."/>
            <person name="Amaro C."/>
        </authorList>
    </citation>
    <scope>NUCLEOTIDE SEQUENCE</scope>
</reference>
<dbReference type="AlphaFoldDB" id="A0A0E9UXU8"/>
<evidence type="ECO:0000313" key="1">
    <source>
        <dbReference type="EMBL" id="JAH70704.1"/>
    </source>
</evidence>
<organism evidence="1">
    <name type="scientific">Anguilla anguilla</name>
    <name type="common">European freshwater eel</name>
    <name type="synonym">Muraena anguilla</name>
    <dbReference type="NCBI Taxonomy" id="7936"/>
    <lineage>
        <taxon>Eukaryota</taxon>
        <taxon>Metazoa</taxon>
        <taxon>Chordata</taxon>
        <taxon>Craniata</taxon>
        <taxon>Vertebrata</taxon>
        <taxon>Euteleostomi</taxon>
        <taxon>Actinopterygii</taxon>
        <taxon>Neopterygii</taxon>
        <taxon>Teleostei</taxon>
        <taxon>Anguilliformes</taxon>
        <taxon>Anguillidae</taxon>
        <taxon>Anguilla</taxon>
    </lineage>
</organism>
<proteinExistence type="predicted"/>
<name>A0A0E9UXU8_ANGAN</name>
<dbReference type="EMBL" id="GBXM01037873">
    <property type="protein sequence ID" value="JAH70704.1"/>
    <property type="molecule type" value="Transcribed_RNA"/>
</dbReference>